<gene>
    <name evidence="6" type="ORF">SAMN04515674_101260</name>
</gene>
<evidence type="ECO:0000256" key="1">
    <source>
        <dbReference type="ARBA" id="ARBA00004141"/>
    </source>
</evidence>
<protein>
    <submittedName>
        <fullName evidence="6">Thiosulfate dehydrogenase [quinone] large subunit</fullName>
    </submittedName>
</protein>
<dbReference type="Pfam" id="PF07681">
    <property type="entry name" value="DoxX"/>
    <property type="match status" value="1"/>
</dbReference>
<evidence type="ECO:0000256" key="4">
    <source>
        <dbReference type="ARBA" id="ARBA00023136"/>
    </source>
</evidence>
<reference evidence="6 7" key="1">
    <citation type="submission" date="2016-10" db="EMBL/GenBank/DDBJ databases">
        <authorList>
            <person name="de Groot N.N."/>
        </authorList>
    </citation>
    <scope>NUCLEOTIDE SEQUENCE [LARGE SCALE GENOMIC DNA]</scope>
    <source>
        <strain evidence="7">E92,LMG 26720,CCM 7988</strain>
    </source>
</reference>
<evidence type="ECO:0000256" key="2">
    <source>
        <dbReference type="ARBA" id="ARBA00022692"/>
    </source>
</evidence>
<dbReference type="RefSeq" id="WP_092010927.1">
    <property type="nucleotide sequence ID" value="NZ_FOXH01000001.1"/>
</dbReference>
<evidence type="ECO:0000256" key="5">
    <source>
        <dbReference type="SAM" id="Phobius"/>
    </source>
</evidence>
<dbReference type="OrthoDB" id="4732370at2"/>
<keyword evidence="3 5" id="KW-1133">Transmembrane helix</keyword>
<evidence type="ECO:0000313" key="7">
    <source>
        <dbReference type="Proteomes" id="UP000199306"/>
    </source>
</evidence>
<keyword evidence="7" id="KW-1185">Reference proteome</keyword>
<evidence type="ECO:0000256" key="3">
    <source>
        <dbReference type="ARBA" id="ARBA00022989"/>
    </source>
</evidence>
<name>A0A1I5MEK5_9BACT</name>
<feature type="transmembrane region" description="Helical" evidence="5">
    <location>
        <begin position="78"/>
        <end position="100"/>
    </location>
</feature>
<sequence length="132" mass="14498">MINTASTFLLLRLAIGASMFGHGLVRLPKLNGFSAWMVGQFEKSLLPPALVIPFSYVLPVAEFLIGILLILGLFTRQTLFSGGIVMILLVFGSCLIEEWSAIPSQLIHVFFFAIMLSSLNHNAFSIDALIKK</sequence>
<dbReference type="AlphaFoldDB" id="A0A1I5MEK5"/>
<keyword evidence="4 5" id="KW-0472">Membrane</keyword>
<keyword evidence="2 5" id="KW-0812">Transmembrane</keyword>
<dbReference type="GO" id="GO:0016020">
    <property type="term" value="C:membrane"/>
    <property type="evidence" value="ECO:0007669"/>
    <property type="project" value="UniProtKB-SubCell"/>
</dbReference>
<comment type="subcellular location">
    <subcellularLocation>
        <location evidence="1">Membrane</location>
        <topology evidence="1">Multi-pass membrane protein</topology>
    </subcellularLocation>
</comment>
<feature type="transmembrane region" description="Helical" evidence="5">
    <location>
        <begin position="50"/>
        <end position="71"/>
    </location>
</feature>
<proteinExistence type="predicted"/>
<dbReference type="Proteomes" id="UP000199306">
    <property type="component" value="Unassembled WGS sequence"/>
</dbReference>
<evidence type="ECO:0000313" key="6">
    <source>
        <dbReference type="EMBL" id="SFP07747.1"/>
    </source>
</evidence>
<organism evidence="6 7">
    <name type="scientific">Pseudarcicella hirudinis</name>
    <dbReference type="NCBI Taxonomy" id="1079859"/>
    <lineage>
        <taxon>Bacteria</taxon>
        <taxon>Pseudomonadati</taxon>
        <taxon>Bacteroidota</taxon>
        <taxon>Cytophagia</taxon>
        <taxon>Cytophagales</taxon>
        <taxon>Flectobacillaceae</taxon>
        <taxon>Pseudarcicella</taxon>
    </lineage>
</organism>
<feature type="transmembrane region" description="Helical" evidence="5">
    <location>
        <begin position="106"/>
        <end position="130"/>
    </location>
</feature>
<accession>A0A1I5MEK5</accession>
<dbReference type="STRING" id="1079859.SAMN04515674_101260"/>
<dbReference type="InterPro" id="IPR032808">
    <property type="entry name" value="DoxX"/>
</dbReference>
<dbReference type="EMBL" id="FOXH01000001">
    <property type="protein sequence ID" value="SFP07747.1"/>
    <property type="molecule type" value="Genomic_DNA"/>
</dbReference>